<sequence>MSFDREFWDRQLKRHGIALESRQTDIPNSLTTGRIIIPLASKPADYVPGSGPPLQPISLLPPGGSAAYIDGRCVISSFDSSPNGKPPSKRMVYLIKGPGIPEGKQVPANRILDFVSPRALETFEEQLEQAEAERLERGFRPPLVKGQKKKSKTPTLPARRQIGSAIIGESVTVARSRPGPASSRFALLPTAAGQGRRRHPTDAANTEGKTSQRVPATTKPNKWGKAPKYWDENLAAKARNDEYWVVDRIEAVQYCEMDGCVLRYFMVNWEGDWPPGQKRTWEPEENIPENLVLNFLKTPKSKRVITPQPGRGWSVLKQRGSSRQGLWKRRLTSGSLRGE</sequence>
<comment type="caution">
    <text evidence="3">The sequence shown here is derived from an EMBL/GenBank/DDBJ whole genome shotgun (WGS) entry which is preliminary data.</text>
</comment>
<dbReference type="Gene3D" id="2.40.50.40">
    <property type="match status" value="1"/>
</dbReference>
<dbReference type="SUPFAM" id="SSF54160">
    <property type="entry name" value="Chromo domain-like"/>
    <property type="match status" value="1"/>
</dbReference>
<accession>A0A395N6U8</accession>
<proteinExistence type="predicted"/>
<evidence type="ECO:0000256" key="2">
    <source>
        <dbReference type="SAM" id="MobiDB-lite"/>
    </source>
</evidence>
<gene>
    <name evidence="3" type="ORF">TARUN_10416</name>
</gene>
<dbReference type="InterPro" id="IPR016197">
    <property type="entry name" value="Chromo-like_dom_sf"/>
</dbReference>
<dbReference type="OrthoDB" id="3543857at2759"/>
<dbReference type="EMBL" id="PXOA01001164">
    <property type="protein sequence ID" value="RFU71846.1"/>
    <property type="molecule type" value="Genomic_DNA"/>
</dbReference>
<reference evidence="3 4" key="1">
    <citation type="journal article" date="2018" name="PLoS Pathog.">
        <title>Evolution of structural diversity of trichothecenes, a family of toxins produced by plant pathogenic and entomopathogenic fungi.</title>
        <authorList>
            <person name="Proctor R.H."/>
            <person name="McCormick S.P."/>
            <person name="Kim H.S."/>
            <person name="Cardoza R.E."/>
            <person name="Stanley A.M."/>
            <person name="Lindo L."/>
            <person name="Kelly A."/>
            <person name="Brown D.W."/>
            <person name="Lee T."/>
            <person name="Vaughan M.M."/>
            <person name="Alexander N.J."/>
            <person name="Busman M."/>
            <person name="Gutierrez S."/>
        </authorList>
    </citation>
    <scope>NUCLEOTIDE SEQUENCE [LARGE SCALE GENOMIC DNA]</scope>
    <source>
        <strain evidence="3 4">IBT 40837</strain>
    </source>
</reference>
<evidence type="ECO:0000256" key="1">
    <source>
        <dbReference type="ARBA" id="ARBA00011353"/>
    </source>
</evidence>
<feature type="compositionally biased region" description="Polar residues" evidence="2">
    <location>
        <begin position="203"/>
        <end position="220"/>
    </location>
</feature>
<comment type="subunit">
    <text evidence="1">Component of the NuA4 histone acetyltransferase complex.</text>
</comment>
<name>A0A395N6U8_TRIAR</name>
<dbReference type="STRING" id="490622.A0A395N6U8"/>
<protein>
    <submittedName>
        <fullName evidence="3">Chromo domain</fullName>
    </submittedName>
</protein>
<dbReference type="Proteomes" id="UP000266272">
    <property type="component" value="Unassembled WGS sequence"/>
</dbReference>
<keyword evidence="4" id="KW-1185">Reference proteome</keyword>
<dbReference type="AlphaFoldDB" id="A0A395N6U8"/>
<feature type="region of interest" description="Disordered" evidence="2">
    <location>
        <begin position="191"/>
        <end position="225"/>
    </location>
</feature>
<evidence type="ECO:0000313" key="4">
    <source>
        <dbReference type="Proteomes" id="UP000266272"/>
    </source>
</evidence>
<organism evidence="3 4">
    <name type="scientific">Trichoderma arundinaceum</name>
    <dbReference type="NCBI Taxonomy" id="490622"/>
    <lineage>
        <taxon>Eukaryota</taxon>
        <taxon>Fungi</taxon>
        <taxon>Dikarya</taxon>
        <taxon>Ascomycota</taxon>
        <taxon>Pezizomycotina</taxon>
        <taxon>Sordariomycetes</taxon>
        <taxon>Hypocreomycetidae</taxon>
        <taxon>Hypocreales</taxon>
        <taxon>Hypocreaceae</taxon>
        <taxon>Trichoderma</taxon>
    </lineage>
</organism>
<evidence type="ECO:0000313" key="3">
    <source>
        <dbReference type="EMBL" id="RFU71846.1"/>
    </source>
</evidence>